<reference evidence="1 2" key="3">
    <citation type="journal article" date="2022" name="Microbiol. Spectr.">
        <title>Folding features and dynamics of 3D genome architecture in plant fungal pathogens.</title>
        <authorList>
            <person name="Xia C."/>
        </authorList>
    </citation>
    <scope>NUCLEOTIDE SEQUENCE [LARGE SCALE GENOMIC DNA]</scope>
    <source>
        <strain evidence="1 2">93-210</strain>
    </source>
</reference>
<accession>A0ACC0EPQ8</accession>
<sequence>MTFMIQFLHRNILVLTLPAFRSQTCKLSCLPTRLVCLGPNREAPLADHIFETLARIIDVLHALEMPSTRSEQRQIPKRFLWHLPGRDKLLAFAASAAFRTLLRSMEALVLLDLESKVHQTTSLYTRGLLLLGHALDFVFGSGSAWFESVIMAKNIPHAEIEADKKLNRVSAHDRPHEESLRNETVQGAKQLLYSADHKLSQPAPLEVRPIWVGHGPNTQA</sequence>
<organism evidence="1 2">
    <name type="scientific">Puccinia striiformis f. sp. tritici</name>
    <dbReference type="NCBI Taxonomy" id="168172"/>
    <lineage>
        <taxon>Eukaryota</taxon>
        <taxon>Fungi</taxon>
        <taxon>Dikarya</taxon>
        <taxon>Basidiomycota</taxon>
        <taxon>Pucciniomycotina</taxon>
        <taxon>Pucciniomycetes</taxon>
        <taxon>Pucciniales</taxon>
        <taxon>Pucciniaceae</taxon>
        <taxon>Puccinia</taxon>
    </lineage>
</organism>
<evidence type="ECO:0000313" key="1">
    <source>
        <dbReference type="EMBL" id="KAI7957316.1"/>
    </source>
</evidence>
<comment type="caution">
    <text evidence="1">The sequence shown here is derived from an EMBL/GenBank/DDBJ whole genome shotgun (WGS) entry which is preliminary data.</text>
</comment>
<reference evidence="2" key="1">
    <citation type="journal article" date="2018" name="BMC Genomics">
        <title>Genomic insights into host adaptation between the wheat stripe rust pathogen (Puccinia striiformis f. sp. tritici) and the barley stripe rust pathogen (Puccinia striiformis f. sp. hordei).</title>
        <authorList>
            <person name="Xia C."/>
            <person name="Wang M."/>
            <person name="Yin C."/>
            <person name="Cornejo O.E."/>
            <person name="Hulbert S.H."/>
            <person name="Chen X."/>
        </authorList>
    </citation>
    <scope>NUCLEOTIDE SEQUENCE [LARGE SCALE GENOMIC DNA]</scope>
    <source>
        <strain evidence="2">93-210</strain>
    </source>
</reference>
<dbReference type="EMBL" id="CM045868">
    <property type="protein sequence ID" value="KAI7957316.1"/>
    <property type="molecule type" value="Genomic_DNA"/>
</dbReference>
<proteinExistence type="predicted"/>
<gene>
    <name evidence="1" type="ORF">MJO28_004411</name>
</gene>
<keyword evidence="2" id="KW-1185">Reference proteome</keyword>
<protein>
    <submittedName>
        <fullName evidence="1">Uncharacterized protein</fullName>
    </submittedName>
</protein>
<evidence type="ECO:0000313" key="2">
    <source>
        <dbReference type="Proteomes" id="UP001060170"/>
    </source>
</evidence>
<reference evidence="2" key="2">
    <citation type="journal article" date="2018" name="Mol. Plant Microbe Interact.">
        <title>Genome sequence resources for the wheat stripe rust pathogen (Puccinia striiformis f. sp. tritici) and the barley stripe rust pathogen (Puccinia striiformis f. sp. hordei).</title>
        <authorList>
            <person name="Xia C."/>
            <person name="Wang M."/>
            <person name="Yin C."/>
            <person name="Cornejo O.E."/>
            <person name="Hulbert S.H."/>
            <person name="Chen X."/>
        </authorList>
    </citation>
    <scope>NUCLEOTIDE SEQUENCE [LARGE SCALE GENOMIC DNA]</scope>
    <source>
        <strain evidence="2">93-210</strain>
    </source>
</reference>
<dbReference type="Proteomes" id="UP001060170">
    <property type="component" value="Chromosome 4"/>
</dbReference>
<name>A0ACC0EPQ8_9BASI</name>